<feature type="domain" description="Xylose isomerase-like TIM barrel" evidence="1">
    <location>
        <begin position="30"/>
        <end position="246"/>
    </location>
</feature>
<dbReference type="InterPro" id="IPR036237">
    <property type="entry name" value="Xyl_isomerase-like_sf"/>
</dbReference>
<dbReference type="InterPro" id="IPR013022">
    <property type="entry name" value="Xyl_isomerase-like_TIM-brl"/>
</dbReference>
<evidence type="ECO:0000313" key="2">
    <source>
        <dbReference type="EMBL" id="VFQ42406.1"/>
    </source>
</evidence>
<evidence type="ECO:0000259" key="1">
    <source>
        <dbReference type="Pfam" id="PF01261"/>
    </source>
</evidence>
<protein>
    <submittedName>
        <fullName evidence="2">Xylose isomerase-like tim barrel</fullName>
    </submittedName>
</protein>
<sequence length="304" mass="35000">MHDQKPKFGVAGFPPNFKKHRLKKNRENIFEWLSELGLDWIELQNTYGVKMKKEQAELYRAKAKEFGVGISLHAPYYITLASADPEVVKRSQERVKQMYELAEFIGSKRIIFHPGHFPGDSDLDRSKSLDQLILKLNELKDELPIDKIRVYPEIAGKINQLGSLDEIIRICKEVSFARPCLDLAHLHAREGGSLKTNKDVAKVFERIIEELGHEVLHECHFHMYPVGVDSNGEDGHKSFSDTVRNPQMLLFDSNDDIDVYYPRARPFVEVLKTYGVNPVVICEAKDSQDEGALRMKRIFFEEET</sequence>
<dbReference type="RefSeq" id="WP_180136664.1">
    <property type="nucleotide sequence ID" value="NZ_CAADHO010000001.1"/>
</dbReference>
<dbReference type="SMART" id="SM00518">
    <property type="entry name" value="AP2Ec"/>
    <property type="match status" value="1"/>
</dbReference>
<dbReference type="SUPFAM" id="SSF51658">
    <property type="entry name" value="Xylose isomerase-like"/>
    <property type="match status" value="1"/>
</dbReference>
<keyword evidence="2" id="KW-0413">Isomerase</keyword>
<dbReference type="AlphaFoldDB" id="A0A4U8YGD9"/>
<proteinExistence type="predicted"/>
<dbReference type="GO" id="GO:0008081">
    <property type="term" value="F:phosphoric diester hydrolase activity"/>
    <property type="evidence" value="ECO:0007669"/>
    <property type="project" value="TreeGrafter"/>
</dbReference>
<dbReference type="PANTHER" id="PTHR21445:SF0">
    <property type="entry name" value="APURINIC-APYRIMIDINIC ENDONUCLEASE"/>
    <property type="match status" value="1"/>
</dbReference>
<reference evidence="2 3" key="1">
    <citation type="submission" date="2019-03" db="EMBL/GenBank/DDBJ databases">
        <authorList>
            <person name="Nijsse B."/>
        </authorList>
    </citation>
    <scope>NUCLEOTIDE SEQUENCE [LARGE SCALE GENOMIC DNA]</scope>
    <source>
        <strain evidence="2">Desulfoluna butyratoxydans MSL71</strain>
    </source>
</reference>
<dbReference type="GO" id="GO:0006284">
    <property type="term" value="P:base-excision repair"/>
    <property type="evidence" value="ECO:0007669"/>
    <property type="project" value="TreeGrafter"/>
</dbReference>
<dbReference type="GO" id="GO:0003677">
    <property type="term" value="F:DNA binding"/>
    <property type="evidence" value="ECO:0007669"/>
    <property type="project" value="InterPro"/>
</dbReference>
<dbReference type="Pfam" id="PF01261">
    <property type="entry name" value="AP_endonuc_2"/>
    <property type="match status" value="1"/>
</dbReference>
<dbReference type="GO" id="GO:0016853">
    <property type="term" value="F:isomerase activity"/>
    <property type="evidence" value="ECO:0007669"/>
    <property type="project" value="UniProtKB-KW"/>
</dbReference>
<dbReference type="PANTHER" id="PTHR21445">
    <property type="entry name" value="ENDONUCLEASE IV ENDODEOXYRIBONUCLEASE IV"/>
    <property type="match status" value="1"/>
</dbReference>
<keyword evidence="3" id="KW-1185">Reference proteome</keyword>
<dbReference type="EMBL" id="CAADHO010000001">
    <property type="protein sequence ID" value="VFQ42406.1"/>
    <property type="molecule type" value="Genomic_DNA"/>
</dbReference>
<dbReference type="InterPro" id="IPR001719">
    <property type="entry name" value="AP_endonuc_2"/>
</dbReference>
<gene>
    <name evidence="2" type="ORF">MSL71_240</name>
</gene>
<dbReference type="Gene3D" id="3.20.20.150">
    <property type="entry name" value="Divalent-metal-dependent TIM barrel enzymes"/>
    <property type="match status" value="1"/>
</dbReference>
<dbReference type="GO" id="GO:0003906">
    <property type="term" value="F:DNA-(apurinic or apyrimidinic site) endonuclease activity"/>
    <property type="evidence" value="ECO:0007669"/>
    <property type="project" value="TreeGrafter"/>
</dbReference>
<organism evidence="2 3">
    <name type="scientific">Desulfoluna butyratoxydans</name>
    <dbReference type="NCBI Taxonomy" id="231438"/>
    <lineage>
        <taxon>Bacteria</taxon>
        <taxon>Pseudomonadati</taxon>
        <taxon>Thermodesulfobacteriota</taxon>
        <taxon>Desulfobacteria</taxon>
        <taxon>Desulfobacterales</taxon>
        <taxon>Desulfolunaceae</taxon>
        <taxon>Desulfoluna</taxon>
    </lineage>
</organism>
<evidence type="ECO:0000313" key="3">
    <source>
        <dbReference type="Proteomes" id="UP000507962"/>
    </source>
</evidence>
<dbReference type="Proteomes" id="UP000507962">
    <property type="component" value="Unassembled WGS sequence"/>
</dbReference>
<dbReference type="GO" id="GO:0008270">
    <property type="term" value="F:zinc ion binding"/>
    <property type="evidence" value="ECO:0007669"/>
    <property type="project" value="InterPro"/>
</dbReference>
<name>A0A4U8YGD9_9BACT</name>
<accession>A0A4U8YGD9</accession>